<accession>A0A1I3WUH6</accession>
<gene>
    <name evidence="1" type="ORF">SAMN05444581_102113</name>
</gene>
<dbReference type="OrthoDB" id="9806849at2"/>
<dbReference type="InterPro" id="IPR015797">
    <property type="entry name" value="NUDIX_hydrolase-like_dom_sf"/>
</dbReference>
<dbReference type="Gene3D" id="3.90.79.10">
    <property type="entry name" value="Nucleoside Triphosphate Pyrophosphohydrolase"/>
    <property type="match status" value="1"/>
</dbReference>
<dbReference type="SUPFAM" id="SSF55811">
    <property type="entry name" value="Nudix"/>
    <property type="match status" value="1"/>
</dbReference>
<evidence type="ECO:0008006" key="3">
    <source>
        <dbReference type="Google" id="ProtNLM"/>
    </source>
</evidence>
<organism evidence="1 2">
    <name type="scientific">Methylocapsa palsarum</name>
    <dbReference type="NCBI Taxonomy" id="1612308"/>
    <lineage>
        <taxon>Bacteria</taxon>
        <taxon>Pseudomonadati</taxon>
        <taxon>Pseudomonadota</taxon>
        <taxon>Alphaproteobacteria</taxon>
        <taxon>Hyphomicrobiales</taxon>
        <taxon>Beijerinckiaceae</taxon>
        <taxon>Methylocapsa</taxon>
    </lineage>
</organism>
<dbReference type="EMBL" id="FOSN01000002">
    <property type="protein sequence ID" value="SFK10517.1"/>
    <property type="molecule type" value="Genomic_DNA"/>
</dbReference>
<dbReference type="STRING" id="1612308.SAMN05444581_102113"/>
<dbReference type="Proteomes" id="UP000198755">
    <property type="component" value="Unassembled WGS sequence"/>
</dbReference>
<keyword evidence="2" id="KW-1185">Reference proteome</keyword>
<protein>
    <recommendedName>
        <fullName evidence="3">Nudix hydrolase domain-containing protein</fullName>
    </recommendedName>
</protein>
<dbReference type="RefSeq" id="WP_091677969.1">
    <property type="nucleotide sequence ID" value="NZ_FOSN01000002.1"/>
</dbReference>
<dbReference type="AlphaFoldDB" id="A0A1I3WUH6"/>
<evidence type="ECO:0000313" key="2">
    <source>
        <dbReference type="Proteomes" id="UP000198755"/>
    </source>
</evidence>
<proteinExistence type="predicted"/>
<reference evidence="1 2" key="1">
    <citation type="submission" date="2016-10" db="EMBL/GenBank/DDBJ databases">
        <authorList>
            <person name="de Groot N.N."/>
        </authorList>
    </citation>
    <scope>NUCLEOTIDE SEQUENCE [LARGE SCALE GENOMIC DNA]</scope>
    <source>
        <strain evidence="1 2">NE2</strain>
    </source>
</reference>
<sequence length="263" mass="29148">MATAAIEAFAIQNQGPALRDETPRIQRIDSIVCEKEPGAWSFAVEQGEAIDRHWEKVSAANPLLFNGAVFIMRRYAVEVESSRRILRAAAIEVEYKAFLAWRNFGFPDPDVTNFFAMAALVSADGAFMLGRMNEHTTSAGMIYFPAGTPDPDDLKGDLVDLDGSVFRELEEETGVRSDEVEASPGWSVVFEGQRIACMKLLRSGLTAAELVKRFDAFAATQTAPELHSLTPVFSRRDLDEDHMPAFTLRYLRHMLAQREAAGG</sequence>
<name>A0A1I3WUH6_9HYPH</name>
<evidence type="ECO:0000313" key="1">
    <source>
        <dbReference type="EMBL" id="SFK10517.1"/>
    </source>
</evidence>